<feature type="transmembrane region" description="Helical" evidence="1">
    <location>
        <begin position="37"/>
        <end position="59"/>
    </location>
</feature>
<evidence type="ECO:0000313" key="2">
    <source>
        <dbReference type="EMBL" id="KGN42839.1"/>
    </source>
</evidence>
<evidence type="ECO:0000256" key="1">
    <source>
        <dbReference type="SAM" id="Phobius"/>
    </source>
</evidence>
<dbReference type="Proteomes" id="UP000030013">
    <property type="component" value="Unassembled WGS sequence"/>
</dbReference>
<protein>
    <submittedName>
        <fullName evidence="2">Uncharacterized protein</fullName>
    </submittedName>
</protein>
<feature type="transmembrane region" description="Helical" evidence="1">
    <location>
        <begin position="91"/>
        <end position="110"/>
    </location>
</feature>
<gene>
    <name evidence="2" type="ORF">N801_11905</name>
</gene>
<proteinExistence type="predicted"/>
<dbReference type="EMBL" id="AVPL01000002">
    <property type="protein sequence ID" value="KGN42839.1"/>
    <property type="molecule type" value="Genomic_DNA"/>
</dbReference>
<reference evidence="2 3" key="1">
    <citation type="submission" date="2013-08" db="EMBL/GenBank/DDBJ databases">
        <title>The genome sequence of Knoellia aerolata.</title>
        <authorList>
            <person name="Zhu W."/>
            <person name="Wang G."/>
        </authorList>
    </citation>
    <scope>NUCLEOTIDE SEQUENCE [LARGE SCALE GENOMIC DNA]</scope>
    <source>
        <strain evidence="2 3">DSM 18566</strain>
    </source>
</reference>
<keyword evidence="1" id="KW-0812">Transmembrane</keyword>
<sequence length="115" mass="12243">MLLLAHGLVHLLYLFPDVAEFSTQRSWLVPEGARRPVSLALIAASIATSAMLALSVWGLPGLADAWPVWAVVAGTLSLLLLVAYWDTRLVVGVAIDAALIAAGIVQPAWLQDMLT</sequence>
<keyword evidence="1" id="KW-0472">Membrane</keyword>
<dbReference type="AlphaFoldDB" id="A0A0A0K1G4"/>
<organism evidence="2 3">
    <name type="scientific">Knoellia aerolata DSM 18566</name>
    <dbReference type="NCBI Taxonomy" id="1385519"/>
    <lineage>
        <taxon>Bacteria</taxon>
        <taxon>Bacillati</taxon>
        <taxon>Actinomycetota</taxon>
        <taxon>Actinomycetes</taxon>
        <taxon>Micrococcales</taxon>
        <taxon>Intrasporangiaceae</taxon>
        <taxon>Knoellia</taxon>
    </lineage>
</organism>
<feature type="transmembrane region" description="Helical" evidence="1">
    <location>
        <begin position="66"/>
        <end position="85"/>
    </location>
</feature>
<accession>A0A0A0K1G4</accession>
<evidence type="ECO:0000313" key="3">
    <source>
        <dbReference type="Proteomes" id="UP000030013"/>
    </source>
</evidence>
<comment type="caution">
    <text evidence="2">The sequence shown here is derived from an EMBL/GenBank/DDBJ whole genome shotgun (WGS) entry which is preliminary data.</text>
</comment>
<keyword evidence="3" id="KW-1185">Reference proteome</keyword>
<keyword evidence="1" id="KW-1133">Transmembrane helix</keyword>
<name>A0A0A0K1G4_9MICO</name>